<dbReference type="AlphaFoldDB" id="A0A0C2XE76"/>
<accession>A0A0C2XE76</accession>
<sequence length="59" mass="6685">MTNCMASLLLRPIIVVMNREKSVSCWNSTQTFTEASRNFVAFPVARKLKLILSQGNLVR</sequence>
<dbReference type="HOGENOM" id="CLU_2961043_0_0_1"/>
<organism evidence="1 2">
    <name type="scientific">Hebeloma cylindrosporum</name>
    <dbReference type="NCBI Taxonomy" id="76867"/>
    <lineage>
        <taxon>Eukaryota</taxon>
        <taxon>Fungi</taxon>
        <taxon>Dikarya</taxon>
        <taxon>Basidiomycota</taxon>
        <taxon>Agaricomycotina</taxon>
        <taxon>Agaricomycetes</taxon>
        <taxon>Agaricomycetidae</taxon>
        <taxon>Agaricales</taxon>
        <taxon>Agaricineae</taxon>
        <taxon>Hymenogastraceae</taxon>
        <taxon>Hebeloma</taxon>
    </lineage>
</organism>
<dbReference type="EMBL" id="KN831807">
    <property type="protein sequence ID" value="KIM36203.1"/>
    <property type="molecule type" value="Genomic_DNA"/>
</dbReference>
<name>A0A0C2XE76_HEBCY</name>
<keyword evidence="2" id="KW-1185">Reference proteome</keyword>
<proteinExistence type="predicted"/>
<evidence type="ECO:0000313" key="1">
    <source>
        <dbReference type="EMBL" id="KIM36203.1"/>
    </source>
</evidence>
<reference evidence="1 2" key="1">
    <citation type="submission" date="2014-04" db="EMBL/GenBank/DDBJ databases">
        <authorList>
            <consortium name="DOE Joint Genome Institute"/>
            <person name="Kuo A."/>
            <person name="Gay G."/>
            <person name="Dore J."/>
            <person name="Kohler A."/>
            <person name="Nagy L.G."/>
            <person name="Floudas D."/>
            <person name="Copeland A."/>
            <person name="Barry K.W."/>
            <person name="Cichocki N."/>
            <person name="Veneault-Fourrey C."/>
            <person name="LaButti K."/>
            <person name="Lindquist E.A."/>
            <person name="Lipzen A."/>
            <person name="Lundell T."/>
            <person name="Morin E."/>
            <person name="Murat C."/>
            <person name="Sun H."/>
            <person name="Tunlid A."/>
            <person name="Henrissat B."/>
            <person name="Grigoriev I.V."/>
            <person name="Hibbett D.S."/>
            <person name="Martin F."/>
            <person name="Nordberg H.P."/>
            <person name="Cantor M.N."/>
            <person name="Hua S.X."/>
        </authorList>
    </citation>
    <scope>NUCLEOTIDE SEQUENCE [LARGE SCALE GENOMIC DNA]</scope>
    <source>
        <strain evidence="2">h7</strain>
    </source>
</reference>
<protein>
    <submittedName>
        <fullName evidence="1">Uncharacterized protein</fullName>
    </submittedName>
</protein>
<dbReference type="Proteomes" id="UP000053424">
    <property type="component" value="Unassembled WGS sequence"/>
</dbReference>
<gene>
    <name evidence="1" type="ORF">M413DRAFT_318652</name>
</gene>
<evidence type="ECO:0000313" key="2">
    <source>
        <dbReference type="Proteomes" id="UP000053424"/>
    </source>
</evidence>
<reference evidence="2" key="2">
    <citation type="submission" date="2015-01" db="EMBL/GenBank/DDBJ databases">
        <title>Evolutionary Origins and Diversification of the Mycorrhizal Mutualists.</title>
        <authorList>
            <consortium name="DOE Joint Genome Institute"/>
            <consortium name="Mycorrhizal Genomics Consortium"/>
            <person name="Kohler A."/>
            <person name="Kuo A."/>
            <person name="Nagy L.G."/>
            <person name="Floudas D."/>
            <person name="Copeland A."/>
            <person name="Barry K.W."/>
            <person name="Cichocki N."/>
            <person name="Veneault-Fourrey C."/>
            <person name="LaButti K."/>
            <person name="Lindquist E.A."/>
            <person name="Lipzen A."/>
            <person name="Lundell T."/>
            <person name="Morin E."/>
            <person name="Murat C."/>
            <person name="Riley R."/>
            <person name="Ohm R."/>
            <person name="Sun H."/>
            <person name="Tunlid A."/>
            <person name="Henrissat B."/>
            <person name="Grigoriev I.V."/>
            <person name="Hibbett D.S."/>
            <person name="Martin F."/>
        </authorList>
    </citation>
    <scope>NUCLEOTIDE SEQUENCE [LARGE SCALE GENOMIC DNA]</scope>
    <source>
        <strain evidence="2">h7</strain>
    </source>
</reference>